<dbReference type="InterPro" id="IPR003812">
    <property type="entry name" value="Fido"/>
</dbReference>
<dbReference type="InterPro" id="IPR040198">
    <property type="entry name" value="Fido_containing"/>
</dbReference>
<dbReference type="PANTHER" id="PTHR13504:SF39">
    <property type="entry name" value="CELL FILAMENTATION PROTEIN"/>
    <property type="match status" value="1"/>
</dbReference>
<protein>
    <submittedName>
        <fullName evidence="2">Mobile mystery protein B</fullName>
    </submittedName>
</protein>
<gene>
    <name evidence="2" type="ORF">MNBD_GAMMA11-508</name>
</gene>
<dbReference type="SUPFAM" id="SSF140931">
    <property type="entry name" value="Fic-like"/>
    <property type="match status" value="1"/>
</dbReference>
<dbReference type="Gene3D" id="1.10.3290.10">
    <property type="entry name" value="Fido-like domain"/>
    <property type="match status" value="1"/>
</dbReference>
<evidence type="ECO:0000313" key="2">
    <source>
        <dbReference type="EMBL" id="VAW60570.1"/>
    </source>
</evidence>
<dbReference type="PROSITE" id="PS51459">
    <property type="entry name" value="FIDO"/>
    <property type="match status" value="1"/>
</dbReference>
<proteinExistence type="predicted"/>
<dbReference type="InterPro" id="IPR036597">
    <property type="entry name" value="Fido-like_dom_sf"/>
</dbReference>
<feature type="domain" description="Fido" evidence="1">
    <location>
        <begin position="58"/>
        <end position="198"/>
    </location>
</feature>
<evidence type="ECO:0000259" key="1">
    <source>
        <dbReference type="PROSITE" id="PS51459"/>
    </source>
</evidence>
<dbReference type="InterPro" id="IPR013436">
    <property type="entry name" value="Mobile_mystery_prot_B"/>
</dbReference>
<dbReference type="NCBIfam" id="TIGR02613">
    <property type="entry name" value="mob_myst_B"/>
    <property type="match status" value="1"/>
</dbReference>
<accession>A0A3B0X7L8</accession>
<organism evidence="2">
    <name type="scientific">hydrothermal vent metagenome</name>
    <dbReference type="NCBI Taxonomy" id="652676"/>
    <lineage>
        <taxon>unclassified sequences</taxon>
        <taxon>metagenomes</taxon>
        <taxon>ecological metagenomes</taxon>
    </lineage>
</organism>
<dbReference type="AlphaFoldDB" id="A0A3B0X7L8"/>
<name>A0A3B0X7L8_9ZZZZ</name>
<dbReference type="PANTHER" id="PTHR13504">
    <property type="entry name" value="FIDO DOMAIN-CONTAINING PROTEIN DDB_G0283145"/>
    <property type="match status" value="1"/>
</dbReference>
<sequence length="201" mass="23751">MIKVDIEYPQGTTRLDPDEIEGLKFKHVMTREQLDHLEQANIEQGLIWLRRCRNKDILNEGFVKELHKRLFGEVWVWAGTFRRTEKNIGIDPLQIAVELRNLLDDARFWTENNTYSPPEAAIRFHHRLVYIHLFPNGNGRHARIMADIMLTEIFNCEPADWARGYNFQAMGDRRKLYIQALREADKGDFKMLLQFVSKHST</sequence>
<dbReference type="EMBL" id="UOFG01000126">
    <property type="protein sequence ID" value="VAW60570.1"/>
    <property type="molecule type" value="Genomic_DNA"/>
</dbReference>
<reference evidence="2" key="1">
    <citation type="submission" date="2018-06" db="EMBL/GenBank/DDBJ databases">
        <authorList>
            <person name="Zhirakovskaya E."/>
        </authorList>
    </citation>
    <scope>NUCLEOTIDE SEQUENCE</scope>
</reference>
<dbReference type="Pfam" id="PF02661">
    <property type="entry name" value="Fic"/>
    <property type="match status" value="1"/>
</dbReference>